<evidence type="ECO:0000259" key="1">
    <source>
        <dbReference type="Pfam" id="PF03446"/>
    </source>
</evidence>
<dbReference type="InterPro" id="IPR036291">
    <property type="entry name" value="NAD(P)-bd_dom_sf"/>
</dbReference>
<evidence type="ECO:0000313" key="2">
    <source>
        <dbReference type="EMBL" id="GIF74494.1"/>
    </source>
</evidence>
<sequence>MRECLAGLDPDLSGRTIVGMFTGTADEAKLTARRVEELGARYLDAGLQASPEMVETGTAPILYGGAREAFARHRATLELLGPPRLVGERPEAAAVWTAAGHVPAGSG</sequence>
<organism evidence="2 3">
    <name type="scientific">Asanoa siamensis</name>
    <dbReference type="NCBI Taxonomy" id="926357"/>
    <lineage>
        <taxon>Bacteria</taxon>
        <taxon>Bacillati</taxon>
        <taxon>Actinomycetota</taxon>
        <taxon>Actinomycetes</taxon>
        <taxon>Micromonosporales</taxon>
        <taxon>Micromonosporaceae</taxon>
        <taxon>Asanoa</taxon>
    </lineage>
</organism>
<keyword evidence="3" id="KW-1185">Reference proteome</keyword>
<comment type="caution">
    <text evidence="2">The sequence shown here is derived from an EMBL/GenBank/DDBJ whole genome shotgun (WGS) entry which is preliminary data.</text>
</comment>
<feature type="domain" description="6-phosphogluconate dehydrogenase NADP-binding" evidence="1">
    <location>
        <begin position="13"/>
        <end position="81"/>
    </location>
</feature>
<dbReference type="Proteomes" id="UP000604117">
    <property type="component" value="Unassembled WGS sequence"/>
</dbReference>
<protein>
    <recommendedName>
        <fullName evidence="1">6-phosphogluconate dehydrogenase NADP-binding domain-containing protein</fullName>
    </recommendedName>
</protein>
<gene>
    <name evidence="2" type="ORF">Asi02nite_40120</name>
</gene>
<dbReference type="InterPro" id="IPR006115">
    <property type="entry name" value="6PGDH_NADP-bd"/>
</dbReference>
<dbReference type="Gene3D" id="3.40.50.720">
    <property type="entry name" value="NAD(P)-binding Rossmann-like Domain"/>
    <property type="match status" value="1"/>
</dbReference>
<reference evidence="2 3" key="1">
    <citation type="submission" date="2021-01" db="EMBL/GenBank/DDBJ databases">
        <title>Whole genome shotgun sequence of Asanoa siamensis NBRC 107932.</title>
        <authorList>
            <person name="Komaki H."/>
            <person name="Tamura T."/>
        </authorList>
    </citation>
    <scope>NUCLEOTIDE SEQUENCE [LARGE SCALE GENOMIC DNA]</scope>
    <source>
        <strain evidence="2 3">NBRC 107932</strain>
    </source>
</reference>
<accession>A0ABQ4CT87</accession>
<dbReference type="Pfam" id="PF03446">
    <property type="entry name" value="NAD_binding_2"/>
    <property type="match status" value="1"/>
</dbReference>
<name>A0ABQ4CT87_9ACTN</name>
<dbReference type="EMBL" id="BONE01000031">
    <property type="protein sequence ID" value="GIF74494.1"/>
    <property type="molecule type" value="Genomic_DNA"/>
</dbReference>
<dbReference type="SUPFAM" id="SSF51735">
    <property type="entry name" value="NAD(P)-binding Rossmann-fold domains"/>
    <property type="match status" value="1"/>
</dbReference>
<proteinExistence type="predicted"/>
<evidence type="ECO:0000313" key="3">
    <source>
        <dbReference type="Proteomes" id="UP000604117"/>
    </source>
</evidence>